<accession>A0A0F6MMU2</accession>
<sequence>MRKIILTILIIFTAFSVNISAGELNIQKNTISISFDFSKKLRLASNQFAVWVENENGMLVKNLFVTDFTAGKGWEKRPESLPSWRKAVKDADIDGISSATPKSGKIQLQWDIKNENGEPVEKGIYKIFIEANIKWENTVLFTCEIKVDDNVTIGEITEKISGKDYNKQTLIKNVEIK</sequence>
<proteinExistence type="predicted"/>
<dbReference type="HOGENOM" id="CLU_105848_0_0_12"/>
<gene>
    <name evidence="1" type="ORF">HMPREF9723_01676</name>
</gene>
<dbReference type="RefSeq" id="WP_002665878.1">
    <property type="nucleotide sequence ID" value="NZ_CM001797.1"/>
</dbReference>
<evidence type="ECO:0008006" key="2">
    <source>
        <dbReference type="Google" id="ProtNLM"/>
    </source>
</evidence>
<name>A0A0F6MMU2_TREDN</name>
<dbReference type="Proteomes" id="UP000011701">
    <property type="component" value="Chromosome"/>
</dbReference>
<evidence type="ECO:0000313" key="1">
    <source>
        <dbReference type="EMBL" id="EMB20216.1"/>
    </source>
</evidence>
<organism evidence="1">
    <name type="scientific">Treponema denticola OTK</name>
    <dbReference type="NCBI Taxonomy" id="999434"/>
    <lineage>
        <taxon>Bacteria</taxon>
        <taxon>Pseudomonadati</taxon>
        <taxon>Spirochaetota</taxon>
        <taxon>Spirochaetia</taxon>
        <taxon>Spirochaetales</taxon>
        <taxon>Treponemataceae</taxon>
        <taxon>Treponema</taxon>
    </lineage>
</organism>
<dbReference type="Pfam" id="PF10029">
    <property type="entry name" value="DUF2271"/>
    <property type="match status" value="1"/>
</dbReference>
<reference evidence="1" key="1">
    <citation type="submission" date="2012-01" db="EMBL/GenBank/DDBJ databases">
        <title>The Genome Sequence of Treponema denticola OTK.</title>
        <authorList>
            <consortium name="The Broad Institute Genome Sequencing Platform"/>
            <person name="Earl A."/>
            <person name="Ward D."/>
            <person name="Feldgarden M."/>
            <person name="Gevers D."/>
            <person name="Blanton J.M."/>
            <person name="Fenno C.J."/>
            <person name="Baranova O.V."/>
            <person name="Mathney J."/>
            <person name="Dewhirst F.E."/>
            <person name="Izard J."/>
            <person name="Young S.K."/>
            <person name="Zeng Q."/>
            <person name="Gargeya S."/>
            <person name="Fitzgerald M."/>
            <person name="Haas B."/>
            <person name="Abouelleil A."/>
            <person name="Alvarado L."/>
            <person name="Arachchi H.M."/>
            <person name="Berlin A."/>
            <person name="Chapman S.B."/>
            <person name="Gearin G."/>
            <person name="Goldberg J."/>
            <person name="Griggs A."/>
            <person name="Gujja S."/>
            <person name="Hansen M."/>
            <person name="Heiman D."/>
            <person name="Howarth C."/>
            <person name="Larimer J."/>
            <person name="Lui A."/>
            <person name="MacDonald P.J.P."/>
            <person name="McCowen C."/>
            <person name="Montmayeur A."/>
            <person name="Murphy C."/>
            <person name="Neiman D."/>
            <person name="Pearson M."/>
            <person name="Priest M."/>
            <person name="Roberts A."/>
            <person name="Saif S."/>
            <person name="Shea T."/>
            <person name="Sisk P."/>
            <person name="Stolte C."/>
            <person name="Sykes S."/>
            <person name="Wortman J."/>
            <person name="Nusbaum C."/>
            <person name="Birren B."/>
        </authorList>
    </citation>
    <scope>NUCLEOTIDE SEQUENCE [LARGE SCALE GENOMIC DNA]</scope>
    <source>
        <strain evidence="1">OTK</strain>
    </source>
</reference>
<dbReference type="InterPro" id="IPR014469">
    <property type="entry name" value="DUF2271"/>
</dbReference>
<dbReference type="Gene3D" id="2.60.40.4070">
    <property type="match status" value="1"/>
</dbReference>
<dbReference type="AlphaFoldDB" id="A0A0F6MMU2"/>
<dbReference type="EMBL" id="AGDY01000009">
    <property type="protein sequence ID" value="EMB20216.1"/>
    <property type="molecule type" value="Genomic_DNA"/>
</dbReference>
<protein>
    <recommendedName>
        <fullName evidence="2">DUF2271 domain-containing protein</fullName>
    </recommendedName>
</protein>
<comment type="caution">
    <text evidence="1">The sequence shown here is derived from an EMBL/GenBank/DDBJ whole genome shotgun (WGS) entry which is preliminary data.</text>
</comment>
<dbReference type="PATRIC" id="fig|999434.4.peg.1738"/>
<dbReference type="GeneID" id="2739262"/>